<comment type="caution">
    <text evidence="1">The sequence shown here is derived from an EMBL/GenBank/DDBJ whole genome shotgun (WGS) entry which is preliminary data.</text>
</comment>
<dbReference type="EMBL" id="CM042053">
    <property type="protein sequence ID" value="KAI3715599.1"/>
    <property type="molecule type" value="Genomic_DNA"/>
</dbReference>
<dbReference type="Proteomes" id="UP001055879">
    <property type="component" value="Linkage Group LG07"/>
</dbReference>
<evidence type="ECO:0000313" key="1">
    <source>
        <dbReference type="EMBL" id="KAI3715599.1"/>
    </source>
</evidence>
<evidence type="ECO:0000313" key="2">
    <source>
        <dbReference type="Proteomes" id="UP001055879"/>
    </source>
</evidence>
<reference evidence="2" key="1">
    <citation type="journal article" date="2022" name="Mol. Ecol. Resour.">
        <title>The genomes of chicory, endive, great burdock and yacon provide insights into Asteraceae palaeo-polyploidization history and plant inulin production.</title>
        <authorList>
            <person name="Fan W."/>
            <person name="Wang S."/>
            <person name="Wang H."/>
            <person name="Wang A."/>
            <person name="Jiang F."/>
            <person name="Liu H."/>
            <person name="Zhao H."/>
            <person name="Xu D."/>
            <person name="Zhang Y."/>
        </authorList>
    </citation>
    <scope>NUCLEOTIDE SEQUENCE [LARGE SCALE GENOMIC DNA]</scope>
    <source>
        <strain evidence="2">cv. Niubang</strain>
    </source>
</reference>
<proteinExistence type="predicted"/>
<sequence length="110" mass="12027">MAPRREQVTVGRWHREGSDSPPDKGTSDVGREEAVGGGGSHGFTTGEGTTFVFSYGPGIYPNQPACRVWHRRPLNHHSPPTVSRSTPPEIAGPICHSRFLVNIQLRSLKN</sequence>
<keyword evidence="2" id="KW-1185">Reference proteome</keyword>
<organism evidence="1 2">
    <name type="scientific">Arctium lappa</name>
    <name type="common">Greater burdock</name>
    <name type="synonym">Lappa major</name>
    <dbReference type="NCBI Taxonomy" id="4217"/>
    <lineage>
        <taxon>Eukaryota</taxon>
        <taxon>Viridiplantae</taxon>
        <taxon>Streptophyta</taxon>
        <taxon>Embryophyta</taxon>
        <taxon>Tracheophyta</taxon>
        <taxon>Spermatophyta</taxon>
        <taxon>Magnoliopsida</taxon>
        <taxon>eudicotyledons</taxon>
        <taxon>Gunneridae</taxon>
        <taxon>Pentapetalae</taxon>
        <taxon>asterids</taxon>
        <taxon>campanulids</taxon>
        <taxon>Asterales</taxon>
        <taxon>Asteraceae</taxon>
        <taxon>Carduoideae</taxon>
        <taxon>Cardueae</taxon>
        <taxon>Arctiinae</taxon>
        <taxon>Arctium</taxon>
    </lineage>
</organism>
<gene>
    <name evidence="1" type="ORF">L6452_22585</name>
</gene>
<reference evidence="1 2" key="2">
    <citation type="journal article" date="2022" name="Mol. Ecol. Resour.">
        <title>The genomes of chicory, endive, great burdock and yacon provide insights into Asteraceae paleo-polyploidization history and plant inulin production.</title>
        <authorList>
            <person name="Fan W."/>
            <person name="Wang S."/>
            <person name="Wang H."/>
            <person name="Wang A."/>
            <person name="Jiang F."/>
            <person name="Liu H."/>
            <person name="Zhao H."/>
            <person name="Xu D."/>
            <person name="Zhang Y."/>
        </authorList>
    </citation>
    <scope>NUCLEOTIDE SEQUENCE [LARGE SCALE GENOMIC DNA]</scope>
    <source>
        <strain evidence="2">cv. Niubang</strain>
    </source>
</reference>
<name>A0ACB9B150_ARCLA</name>
<accession>A0ACB9B150</accession>
<protein>
    <submittedName>
        <fullName evidence="1">Uncharacterized protein</fullName>
    </submittedName>
</protein>